<reference evidence="1" key="1">
    <citation type="submission" date="2014-05" db="EMBL/GenBank/DDBJ databases">
        <authorList>
            <person name="Chronopoulou M."/>
        </authorList>
    </citation>
    <scope>NUCLEOTIDE SEQUENCE</scope>
    <source>
        <tissue evidence="1">Whole organism</tissue>
    </source>
</reference>
<dbReference type="EMBL" id="HACA01024345">
    <property type="protein sequence ID" value="CDW41706.1"/>
    <property type="molecule type" value="Transcribed_RNA"/>
</dbReference>
<name>A0A0K2UVI0_LEPSM</name>
<protein>
    <submittedName>
        <fullName evidence="1">Uncharacterized protein</fullName>
    </submittedName>
</protein>
<feature type="non-terminal residue" evidence="1">
    <location>
        <position position="1"/>
    </location>
</feature>
<proteinExistence type="predicted"/>
<dbReference type="AlphaFoldDB" id="A0A0K2UVI0"/>
<sequence length="69" mass="7725">LLLSKYIGKKSRANTFTFCTRVTLESHREVVLKSHNTICRPVIQFSSFSESQDLNASFSVLCTPLTCGL</sequence>
<evidence type="ECO:0000313" key="1">
    <source>
        <dbReference type="EMBL" id="CDW41706.1"/>
    </source>
</evidence>
<organism evidence="1">
    <name type="scientific">Lepeophtheirus salmonis</name>
    <name type="common">Salmon louse</name>
    <name type="synonym">Caligus salmonis</name>
    <dbReference type="NCBI Taxonomy" id="72036"/>
    <lineage>
        <taxon>Eukaryota</taxon>
        <taxon>Metazoa</taxon>
        <taxon>Ecdysozoa</taxon>
        <taxon>Arthropoda</taxon>
        <taxon>Crustacea</taxon>
        <taxon>Multicrustacea</taxon>
        <taxon>Hexanauplia</taxon>
        <taxon>Copepoda</taxon>
        <taxon>Siphonostomatoida</taxon>
        <taxon>Caligidae</taxon>
        <taxon>Lepeophtheirus</taxon>
    </lineage>
</organism>
<accession>A0A0K2UVI0</accession>